<name>A0ABR2JRB4_9EUKA</name>
<dbReference type="Proteomes" id="UP001470230">
    <property type="component" value="Unassembled WGS sequence"/>
</dbReference>
<sequence>MNQIKLSKLKNINEQSFFEELAKAPKKLVPKQESSFYHILLGYFEEPNQISDKKGKLILKMLCHCFYESKKRLSTFIKEQFHLELPYNEDRFVDQIFDILYIIAENHPEAFDDQYELGDSFRHILNLNPGKALTILNILSNNFGDIKSPWSIFNLLFKCWKKLYKVSPSSYITLILYLCRRDQGFLQGRGSMCYNRIVQLLNTENDDDLELIRILYSALCKLYDCDSAVAEEDISKSNPAQKIVSSDVIYRHIQIESLQNAIISFLLRVPLDPNDKNALKITKILINLAKQSERACYVIFKLAENENISTFLANNRSLWLIEPLLNQQNNIILLLIVLRNVQIRKKITQSSEIMTFISNTTNDDDPSYISPLMRIMHRLTINEEFVNSLSENDILTDIVSKAKILEDEDQERCALLIFSTFCKIEYKNDPPNFTSICNYAISVLKKQNSNLNHAAVILLKYAHFDQCKLLFRKKKLLDLFDDIHGDKTFNRIHQKLINEME</sequence>
<dbReference type="InterPro" id="IPR016024">
    <property type="entry name" value="ARM-type_fold"/>
</dbReference>
<dbReference type="EMBL" id="JAPFFF010000010">
    <property type="protein sequence ID" value="KAK8881158.1"/>
    <property type="molecule type" value="Genomic_DNA"/>
</dbReference>
<evidence type="ECO:0000313" key="1">
    <source>
        <dbReference type="EMBL" id="KAK8881158.1"/>
    </source>
</evidence>
<proteinExistence type="predicted"/>
<protein>
    <recommendedName>
        <fullName evidence="3">DUF3447 domain-containing protein</fullName>
    </recommendedName>
</protein>
<evidence type="ECO:0000313" key="2">
    <source>
        <dbReference type="Proteomes" id="UP001470230"/>
    </source>
</evidence>
<comment type="caution">
    <text evidence="1">The sequence shown here is derived from an EMBL/GenBank/DDBJ whole genome shotgun (WGS) entry which is preliminary data.</text>
</comment>
<keyword evidence="2" id="KW-1185">Reference proteome</keyword>
<reference evidence="1 2" key="1">
    <citation type="submission" date="2024-04" db="EMBL/GenBank/DDBJ databases">
        <title>Tritrichomonas musculus Genome.</title>
        <authorList>
            <person name="Alves-Ferreira E."/>
            <person name="Grigg M."/>
            <person name="Lorenzi H."/>
            <person name="Galac M."/>
        </authorList>
    </citation>
    <scope>NUCLEOTIDE SEQUENCE [LARGE SCALE GENOMIC DNA]</scope>
    <source>
        <strain evidence="1 2">EAF2021</strain>
    </source>
</reference>
<evidence type="ECO:0008006" key="3">
    <source>
        <dbReference type="Google" id="ProtNLM"/>
    </source>
</evidence>
<accession>A0ABR2JRB4</accession>
<organism evidence="1 2">
    <name type="scientific">Tritrichomonas musculus</name>
    <dbReference type="NCBI Taxonomy" id="1915356"/>
    <lineage>
        <taxon>Eukaryota</taxon>
        <taxon>Metamonada</taxon>
        <taxon>Parabasalia</taxon>
        <taxon>Tritrichomonadida</taxon>
        <taxon>Tritrichomonadidae</taxon>
        <taxon>Tritrichomonas</taxon>
    </lineage>
</organism>
<gene>
    <name evidence="1" type="ORF">M9Y10_003888</name>
</gene>
<dbReference type="SUPFAM" id="SSF48371">
    <property type="entry name" value="ARM repeat"/>
    <property type="match status" value="1"/>
</dbReference>